<dbReference type="HAMAP" id="MF_00607">
    <property type="entry name" value="16SrRNA_methyltr_A"/>
    <property type="match status" value="1"/>
</dbReference>
<dbReference type="InterPro" id="IPR029063">
    <property type="entry name" value="SAM-dependent_MTases_sf"/>
</dbReference>
<dbReference type="InterPro" id="IPR023165">
    <property type="entry name" value="rRNA_Ade_diMease-like_C"/>
</dbReference>
<keyword evidence="6 7" id="KW-0694">RNA-binding</keyword>
<evidence type="ECO:0000256" key="1">
    <source>
        <dbReference type="ARBA" id="ARBA00022490"/>
    </source>
</evidence>
<evidence type="ECO:0000256" key="5">
    <source>
        <dbReference type="ARBA" id="ARBA00022691"/>
    </source>
</evidence>
<accession>A0A5N6S5S2</accession>
<dbReference type="NCBIfam" id="TIGR00755">
    <property type="entry name" value="ksgA"/>
    <property type="match status" value="1"/>
</dbReference>
<feature type="binding site" evidence="7 8">
    <location>
        <position position="157"/>
    </location>
    <ligand>
        <name>S-adenosyl-L-methionine</name>
        <dbReference type="ChEBI" id="CHEBI:59789"/>
    </ligand>
</feature>
<feature type="domain" description="Ribosomal RNA adenine methylase transferase N-terminal" evidence="10">
    <location>
        <begin position="63"/>
        <end position="242"/>
    </location>
</feature>
<dbReference type="InterPro" id="IPR001737">
    <property type="entry name" value="KsgA/Erm"/>
</dbReference>
<organism evidence="11 12">
    <name type="scientific">Bifidobacterium tibiigranuli</name>
    <dbReference type="NCBI Taxonomy" id="2172043"/>
    <lineage>
        <taxon>Bacteria</taxon>
        <taxon>Bacillati</taxon>
        <taxon>Actinomycetota</taxon>
        <taxon>Actinomycetes</taxon>
        <taxon>Bifidobacteriales</taxon>
        <taxon>Bifidobacteriaceae</taxon>
        <taxon>Bifidobacterium</taxon>
    </lineage>
</organism>
<gene>
    <name evidence="7" type="primary">rsmA</name>
    <name evidence="7" type="synonym">ksgA</name>
    <name evidence="11" type="ORF">DDE84_01965</name>
</gene>
<feature type="binding site" evidence="7 8">
    <location>
        <position position="134"/>
    </location>
    <ligand>
        <name>S-adenosyl-L-methionine</name>
        <dbReference type="ChEBI" id="CHEBI:59789"/>
    </ligand>
</feature>
<dbReference type="EMBL" id="QDAG01000002">
    <property type="protein sequence ID" value="KAE8129597.1"/>
    <property type="molecule type" value="Genomic_DNA"/>
</dbReference>
<keyword evidence="5 7" id="KW-0949">S-adenosyl-L-methionine</keyword>
<feature type="binding site" evidence="7 8">
    <location>
        <position position="104"/>
    </location>
    <ligand>
        <name>S-adenosyl-L-methionine</name>
        <dbReference type="ChEBI" id="CHEBI:59789"/>
    </ligand>
</feature>
<comment type="similarity">
    <text evidence="7">Belongs to the class I-like SAM-binding methyltransferase superfamily. rRNA adenine N(6)-methyltransferase family. RsmA subfamily.</text>
</comment>
<name>A0A5N6S5S2_9BIFI</name>
<evidence type="ECO:0000259" key="10">
    <source>
        <dbReference type="SMART" id="SM00650"/>
    </source>
</evidence>
<dbReference type="SUPFAM" id="SSF53335">
    <property type="entry name" value="S-adenosyl-L-methionine-dependent methyltransferases"/>
    <property type="match status" value="1"/>
</dbReference>
<dbReference type="FunFam" id="3.40.50.150:FF:000023">
    <property type="entry name" value="Ribosomal RNA small subunit methyltransferase A"/>
    <property type="match status" value="1"/>
</dbReference>
<reference evidence="11 12" key="1">
    <citation type="submission" date="2018-04" db="EMBL/GenBank/DDBJ databases">
        <authorList>
            <person name="Eckel V.P."/>
            <person name="Vogel R.F."/>
        </authorList>
    </citation>
    <scope>NUCLEOTIDE SEQUENCE [LARGE SCALE GENOMIC DNA]</scope>
    <source>
        <strain evidence="12">TMW 2.1764</strain>
    </source>
</reference>
<feature type="binding site" evidence="7 8">
    <location>
        <position position="83"/>
    </location>
    <ligand>
        <name>S-adenosyl-L-methionine</name>
        <dbReference type="ChEBI" id="CHEBI:59789"/>
    </ligand>
</feature>
<dbReference type="PROSITE" id="PS01131">
    <property type="entry name" value="RRNA_A_DIMETH"/>
    <property type="match status" value="1"/>
</dbReference>
<protein>
    <recommendedName>
        <fullName evidence="7">Ribosomal RNA small subunit methyltransferase A</fullName>
        <ecNumber evidence="7">2.1.1.182</ecNumber>
    </recommendedName>
    <alternativeName>
        <fullName evidence="7">16S rRNA (adenine(1518)-N(6)/adenine(1519)-N(6))-dimethyltransferase</fullName>
    </alternativeName>
    <alternativeName>
        <fullName evidence="7">16S rRNA dimethyladenosine transferase</fullName>
    </alternativeName>
    <alternativeName>
        <fullName evidence="7">16S rRNA dimethylase</fullName>
    </alternativeName>
    <alternativeName>
        <fullName evidence="7">S-adenosylmethionine-6-N', N'-adenosyl(rRNA) dimethyltransferase</fullName>
    </alternativeName>
</protein>
<sequence>MASTPPHAGQHATLPVDEPSGAANAADASGHLLGAADIRRIAAEAGISPTKKYGQNFVIDPGTVRRIVREAGVQPGDHVLEIGPGLGSLTLALLEAGAVVDAVEIDPELAARLPRTVAQFMPRAQSSFAVLQRDALTLQPSDLPTLASCERFTLVANLPYNVATPIVLTLLERFDNLDRFLVMVQKEVADRLAATPGGKVYGTPSVKLAWYGTAERVGLVGRNVFWPAPNVDSALVAFSRSTDRHPDGGAADNIDSAVSADGINNTADSNDHTAHTEEPHVPGERERVFRLIDAAFGQRRKTLHAALRRLVPDEAYARAGIDPTRRGETLTIEEFATLSRAVESCEASASDGTVNPDIVHATVHATTVHSDTGLEQRGSGI</sequence>
<keyword evidence="3 7" id="KW-0489">Methyltransferase</keyword>
<dbReference type="PROSITE" id="PS51689">
    <property type="entry name" value="SAM_RNA_A_N6_MT"/>
    <property type="match status" value="1"/>
</dbReference>
<evidence type="ECO:0000256" key="7">
    <source>
        <dbReference type="HAMAP-Rule" id="MF_00607"/>
    </source>
</evidence>
<dbReference type="Gene3D" id="1.10.8.100">
    <property type="entry name" value="Ribosomal RNA adenine dimethylase-like, domain 2"/>
    <property type="match status" value="1"/>
</dbReference>
<dbReference type="GO" id="GO:0052908">
    <property type="term" value="F:16S rRNA (adenine(1518)-N(6)/adenine(1519)-N(6))-dimethyltransferase activity"/>
    <property type="evidence" value="ECO:0007669"/>
    <property type="project" value="UniProtKB-EC"/>
</dbReference>
<keyword evidence="4 7" id="KW-0808">Transferase</keyword>
<keyword evidence="2 7" id="KW-0698">rRNA processing</keyword>
<proteinExistence type="inferred from homology"/>
<dbReference type="GO" id="GO:0005829">
    <property type="term" value="C:cytosol"/>
    <property type="evidence" value="ECO:0007669"/>
    <property type="project" value="TreeGrafter"/>
</dbReference>
<feature type="compositionally biased region" description="Basic and acidic residues" evidence="9">
    <location>
        <begin position="269"/>
        <end position="282"/>
    </location>
</feature>
<evidence type="ECO:0000256" key="2">
    <source>
        <dbReference type="ARBA" id="ARBA00022552"/>
    </source>
</evidence>
<dbReference type="PANTHER" id="PTHR11727:SF7">
    <property type="entry name" value="DIMETHYLADENOSINE TRANSFERASE-RELATED"/>
    <property type="match status" value="1"/>
</dbReference>
<dbReference type="InterPro" id="IPR020596">
    <property type="entry name" value="rRNA_Ade_Mease_Trfase_CS"/>
</dbReference>
<evidence type="ECO:0000256" key="3">
    <source>
        <dbReference type="ARBA" id="ARBA00022603"/>
    </source>
</evidence>
<comment type="function">
    <text evidence="7">Specifically dimethylates two adjacent adenosines (A1518 and A1519) in the loop of a conserved hairpin near the 3'-end of 16S rRNA in the 30S particle. May play a critical role in biogenesis of 30S subunits.</text>
</comment>
<feature type="binding site" evidence="7 8">
    <location>
        <position position="58"/>
    </location>
    <ligand>
        <name>S-adenosyl-L-methionine</name>
        <dbReference type="ChEBI" id="CHEBI:59789"/>
    </ligand>
</feature>
<evidence type="ECO:0000256" key="8">
    <source>
        <dbReference type="PROSITE-ProRule" id="PRU01026"/>
    </source>
</evidence>
<feature type="binding site" evidence="7 8">
    <location>
        <position position="56"/>
    </location>
    <ligand>
        <name>S-adenosyl-L-methionine</name>
        <dbReference type="ChEBI" id="CHEBI:59789"/>
    </ligand>
</feature>
<comment type="subcellular location">
    <subcellularLocation>
        <location evidence="7">Cytoplasm</location>
    </subcellularLocation>
</comment>
<feature type="region of interest" description="Disordered" evidence="9">
    <location>
        <begin position="1"/>
        <end position="25"/>
    </location>
</feature>
<dbReference type="InterPro" id="IPR011530">
    <property type="entry name" value="rRNA_adenine_dimethylase"/>
</dbReference>
<dbReference type="Pfam" id="PF00398">
    <property type="entry name" value="RrnaAD"/>
    <property type="match status" value="1"/>
</dbReference>
<evidence type="ECO:0000313" key="11">
    <source>
        <dbReference type="EMBL" id="KAE8129597.1"/>
    </source>
</evidence>
<dbReference type="CDD" id="cd02440">
    <property type="entry name" value="AdoMet_MTases"/>
    <property type="match status" value="1"/>
</dbReference>
<evidence type="ECO:0000256" key="6">
    <source>
        <dbReference type="ARBA" id="ARBA00022884"/>
    </source>
</evidence>
<comment type="catalytic activity">
    <reaction evidence="7">
        <text>adenosine(1518)/adenosine(1519) in 16S rRNA + 4 S-adenosyl-L-methionine = N(6)-dimethyladenosine(1518)/N(6)-dimethyladenosine(1519) in 16S rRNA + 4 S-adenosyl-L-homocysteine + 4 H(+)</text>
        <dbReference type="Rhea" id="RHEA:19609"/>
        <dbReference type="Rhea" id="RHEA-COMP:10232"/>
        <dbReference type="Rhea" id="RHEA-COMP:10233"/>
        <dbReference type="ChEBI" id="CHEBI:15378"/>
        <dbReference type="ChEBI" id="CHEBI:57856"/>
        <dbReference type="ChEBI" id="CHEBI:59789"/>
        <dbReference type="ChEBI" id="CHEBI:74411"/>
        <dbReference type="ChEBI" id="CHEBI:74493"/>
        <dbReference type="EC" id="2.1.1.182"/>
    </reaction>
</comment>
<keyword evidence="1 7" id="KW-0963">Cytoplasm</keyword>
<dbReference type="InterPro" id="IPR020598">
    <property type="entry name" value="rRNA_Ade_methylase_Trfase_N"/>
</dbReference>
<dbReference type="PANTHER" id="PTHR11727">
    <property type="entry name" value="DIMETHYLADENOSINE TRANSFERASE"/>
    <property type="match status" value="1"/>
</dbReference>
<feature type="region of interest" description="Disordered" evidence="9">
    <location>
        <begin position="246"/>
        <end position="282"/>
    </location>
</feature>
<dbReference type="GO" id="GO:0003723">
    <property type="term" value="F:RNA binding"/>
    <property type="evidence" value="ECO:0007669"/>
    <property type="project" value="UniProtKB-UniRule"/>
</dbReference>
<evidence type="ECO:0000256" key="4">
    <source>
        <dbReference type="ARBA" id="ARBA00022679"/>
    </source>
</evidence>
<evidence type="ECO:0000313" key="12">
    <source>
        <dbReference type="Proteomes" id="UP000325415"/>
    </source>
</evidence>
<evidence type="ECO:0000256" key="9">
    <source>
        <dbReference type="SAM" id="MobiDB-lite"/>
    </source>
</evidence>
<dbReference type="Proteomes" id="UP000325415">
    <property type="component" value="Unassembled WGS sequence"/>
</dbReference>
<dbReference type="Gene3D" id="3.40.50.150">
    <property type="entry name" value="Vaccinia Virus protein VP39"/>
    <property type="match status" value="1"/>
</dbReference>
<keyword evidence="12" id="KW-1185">Reference proteome</keyword>
<comment type="caution">
    <text evidence="11">The sequence shown here is derived from an EMBL/GenBank/DDBJ whole genome shotgun (WGS) entry which is preliminary data.</text>
</comment>
<dbReference type="SMART" id="SM00650">
    <property type="entry name" value="rADc"/>
    <property type="match status" value="1"/>
</dbReference>
<dbReference type="OrthoDB" id="9814755at2"/>
<dbReference type="AlphaFoldDB" id="A0A5N6S5S2"/>
<dbReference type="EC" id="2.1.1.182" evidence="7"/>